<dbReference type="Gramene" id="ESQ43975">
    <property type="protein sequence ID" value="ESQ43975"/>
    <property type="gene ID" value="EUTSA_v10006264mg"/>
</dbReference>
<organism evidence="2 3">
    <name type="scientific">Eutrema salsugineum</name>
    <name type="common">Saltwater cress</name>
    <name type="synonym">Sisymbrium salsugineum</name>
    <dbReference type="NCBI Taxonomy" id="72664"/>
    <lineage>
        <taxon>Eukaryota</taxon>
        <taxon>Viridiplantae</taxon>
        <taxon>Streptophyta</taxon>
        <taxon>Embryophyta</taxon>
        <taxon>Tracheophyta</taxon>
        <taxon>Spermatophyta</taxon>
        <taxon>Magnoliopsida</taxon>
        <taxon>eudicotyledons</taxon>
        <taxon>Gunneridae</taxon>
        <taxon>Pentapetalae</taxon>
        <taxon>rosids</taxon>
        <taxon>malvids</taxon>
        <taxon>Brassicales</taxon>
        <taxon>Brassicaceae</taxon>
        <taxon>Eutremeae</taxon>
        <taxon>Eutrema</taxon>
    </lineage>
</organism>
<proteinExistence type="predicted"/>
<evidence type="ECO:0000313" key="3">
    <source>
        <dbReference type="Proteomes" id="UP000030689"/>
    </source>
</evidence>
<name>V4L130_EUTSA</name>
<gene>
    <name evidence="2" type="ORF">EUTSA_v10006264mg</name>
</gene>
<dbReference type="Pfam" id="PF01936">
    <property type="entry name" value="NYN"/>
    <property type="match status" value="1"/>
</dbReference>
<feature type="domain" description="NYN" evidence="1">
    <location>
        <begin position="12"/>
        <end position="149"/>
    </location>
</feature>
<dbReference type="STRING" id="72664.V4L130"/>
<dbReference type="PANTHER" id="PTHR14379">
    <property type="entry name" value="LIMKAIN B LKAP"/>
    <property type="match status" value="1"/>
</dbReference>
<evidence type="ECO:0000313" key="2">
    <source>
        <dbReference type="EMBL" id="ESQ43975.1"/>
    </source>
</evidence>
<dbReference type="EMBL" id="KI517455">
    <property type="protein sequence ID" value="ESQ43975.1"/>
    <property type="molecule type" value="Genomic_DNA"/>
</dbReference>
<protein>
    <recommendedName>
        <fullName evidence="1">NYN domain-containing protein</fullName>
    </recommendedName>
</protein>
<sequence length="179" mass="19951">MTSLIGKYAEAKTCVFWDTEDCPIPKGLNPESVYRNIRRALANKGYHGEVTIWAYGDKNQIPGYFESAGIKLDRAGVQEIKVERVERMRIGIFGWVLQNKSEALNLFVVSGNNMHFSMVLEACKEGKPGSCNILLAEPVNIPRRCCRTALDKLINEQEGAEWLWETLAAAGDPITTTTA</sequence>
<dbReference type="KEGG" id="eus:EUTSA_v10006264mg"/>
<dbReference type="OrthoDB" id="1022859at2759"/>
<dbReference type="AlphaFoldDB" id="V4L130"/>
<dbReference type="InterPro" id="IPR021139">
    <property type="entry name" value="NYN"/>
</dbReference>
<dbReference type="GO" id="GO:0010468">
    <property type="term" value="P:regulation of gene expression"/>
    <property type="evidence" value="ECO:0007669"/>
    <property type="project" value="InterPro"/>
</dbReference>
<dbReference type="CDD" id="cd10910">
    <property type="entry name" value="PIN_limkain_b1_N_like"/>
    <property type="match status" value="1"/>
</dbReference>
<dbReference type="InterPro" id="IPR024768">
    <property type="entry name" value="Marf1"/>
</dbReference>
<evidence type="ECO:0000259" key="1">
    <source>
        <dbReference type="Pfam" id="PF01936"/>
    </source>
</evidence>
<dbReference type="Proteomes" id="UP000030689">
    <property type="component" value="Unassembled WGS sequence"/>
</dbReference>
<dbReference type="GO" id="GO:0005777">
    <property type="term" value="C:peroxisome"/>
    <property type="evidence" value="ECO:0007669"/>
    <property type="project" value="InterPro"/>
</dbReference>
<dbReference type="PANTHER" id="PTHR14379:SF52">
    <property type="entry name" value="NYN DOMAIN-CONTAINING PROTEIN"/>
    <property type="match status" value="1"/>
</dbReference>
<reference evidence="2 3" key="1">
    <citation type="journal article" date="2013" name="Front. Plant Sci.">
        <title>The Reference Genome of the Halophytic Plant Eutrema salsugineum.</title>
        <authorList>
            <person name="Yang R."/>
            <person name="Jarvis D.E."/>
            <person name="Chen H."/>
            <person name="Beilstein M.A."/>
            <person name="Grimwood J."/>
            <person name="Jenkins J."/>
            <person name="Shu S."/>
            <person name="Prochnik S."/>
            <person name="Xin M."/>
            <person name="Ma C."/>
            <person name="Schmutz J."/>
            <person name="Wing R.A."/>
            <person name="Mitchell-Olds T."/>
            <person name="Schumaker K.S."/>
            <person name="Wang X."/>
        </authorList>
    </citation>
    <scope>NUCLEOTIDE SEQUENCE [LARGE SCALE GENOMIC DNA]</scope>
</reference>
<dbReference type="OMA" id="YKNTHHN"/>
<accession>V4L130</accession>
<keyword evidence="3" id="KW-1185">Reference proteome</keyword>
<dbReference type="GO" id="GO:0004540">
    <property type="term" value="F:RNA nuclease activity"/>
    <property type="evidence" value="ECO:0007669"/>
    <property type="project" value="InterPro"/>
</dbReference>